<sequence>MAGIKQTPRQRLVNMMYLVLVALLALNVSNEVLNAFRTVKESLENTTNSFAITAENTMSAFESAMENDPNKTKPFYDKARLAQQYTNELYTYIEGLKKEIENVVGMDEETGYINAPGDLDAVNQVLLRETGTSKGAELKAKIRETKEKLFALIPEADRSKVSIPLEAEDPEKGAKKWEHVMFESVPATAGLTILAKLQTDAKNAEVEISRYLLTAINASDFKFDVLEPAVVAPTSYVLTGQPYQAQIFLTASNSTQQPDVLVNGQKLPVQGNKAIFTATHTTPGVYEYKGTIRVPSPDGTVKEYPFSQSYQVSAPTAVVSADKMNVLYIGVDNPISVSVPGIPRESIRASINSGSLSGGNGSYTARVSQAGTAVISVSAEVGGEVRSLGTQTFRVRTVPPPIPKFGGINSGTLSASVAKVQPGVFAVLENFDFDMKFTVTRFTMIISRRRADPFVQTASSNALTPQMKQALNTVAAGDVVAIDDIYVKGGDGTNRKLEQGIAIRIQ</sequence>
<evidence type="ECO:0000313" key="5">
    <source>
        <dbReference type="EMBL" id="TCS90170.1"/>
    </source>
</evidence>
<evidence type="ECO:0000259" key="3">
    <source>
        <dbReference type="Pfam" id="PF21601"/>
    </source>
</evidence>
<protein>
    <submittedName>
        <fullName evidence="5">Gliding motility-associated protein GldM</fullName>
    </submittedName>
</protein>
<comment type="caution">
    <text evidence="5">The sequence shown here is derived from an EMBL/GenBank/DDBJ whole genome shotgun (WGS) entry which is preliminary data.</text>
</comment>
<dbReference type="InterPro" id="IPR048406">
    <property type="entry name" value="GldM_Ig-like-2"/>
</dbReference>
<dbReference type="InterPro" id="IPR022720">
    <property type="entry name" value="Motility-assoc_prot_GldM_N"/>
</dbReference>
<dbReference type="EMBL" id="SMAD01000001">
    <property type="protein sequence ID" value="TCS90170.1"/>
    <property type="molecule type" value="Genomic_DNA"/>
</dbReference>
<reference evidence="5 6" key="1">
    <citation type="submission" date="2019-03" db="EMBL/GenBank/DDBJ databases">
        <title>Genomic Encyclopedia of Type Strains, Phase IV (KMG-IV): sequencing the most valuable type-strain genomes for metagenomic binning, comparative biology and taxonomic classification.</title>
        <authorList>
            <person name="Goeker M."/>
        </authorList>
    </citation>
    <scope>NUCLEOTIDE SEQUENCE [LARGE SCALE GENOMIC DNA]</scope>
    <source>
        <strain evidence="5 6">DSM 21100</strain>
    </source>
</reference>
<dbReference type="RefSeq" id="WP_132127625.1">
    <property type="nucleotide sequence ID" value="NZ_CP042432.1"/>
</dbReference>
<evidence type="ECO:0000259" key="2">
    <source>
        <dbReference type="Pfam" id="PF12081"/>
    </source>
</evidence>
<keyword evidence="6" id="KW-1185">Reference proteome</keyword>
<dbReference type="Pfam" id="PF21602">
    <property type="entry name" value="GldM_3rd"/>
    <property type="match status" value="1"/>
</dbReference>
<evidence type="ECO:0000313" key="6">
    <source>
        <dbReference type="Proteomes" id="UP000295807"/>
    </source>
</evidence>
<evidence type="ECO:0000259" key="1">
    <source>
        <dbReference type="Pfam" id="PF12080"/>
    </source>
</evidence>
<name>A0A4R3KZW3_9SPHI</name>
<gene>
    <name evidence="5" type="ORF">EDD80_101369</name>
</gene>
<dbReference type="Proteomes" id="UP000295807">
    <property type="component" value="Unassembled WGS sequence"/>
</dbReference>
<feature type="domain" description="Gliding motility-associated protein GldM C-terminal" evidence="1">
    <location>
        <begin position="399"/>
        <end position="506"/>
    </location>
</feature>
<dbReference type="OrthoDB" id="1490890at2"/>
<proteinExistence type="predicted"/>
<feature type="domain" description="Gliding motility-associated protein GldM N-terminal" evidence="2">
    <location>
        <begin position="31"/>
        <end position="213"/>
    </location>
</feature>
<dbReference type="Pfam" id="PF12080">
    <property type="entry name" value="GldM_4th"/>
    <property type="match status" value="1"/>
</dbReference>
<dbReference type="InterPro" id="IPR019859">
    <property type="entry name" value="Motility-assoc_prot_GldM"/>
</dbReference>
<accession>A0A4R3KZW3</accession>
<organism evidence="5 6">
    <name type="scientific">Anseongella ginsenosidimutans</name>
    <dbReference type="NCBI Taxonomy" id="496056"/>
    <lineage>
        <taxon>Bacteria</taxon>
        <taxon>Pseudomonadati</taxon>
        <taxon>Bacteroidota</taxon>
        <taxon>Sphingobacteriia</taxon>
        <taxon>Sphingobacteriales</taxon>
        <taxon>Sphingobacteriaceae</taxon>
        <taxon>Anseongella</taxon>
    </lineage>
</organism>
<feature type="domain" description="Gliding motility-associated protein GldM second immunoglobulin-like" evidence="4">
    <location>
        <begin position="317"/>
        <end position="396"/>
    </location>
</feature>
<dbReference type="Pfam" id="PF12081">
    <property type="entry name" value="GldM_1st"/>
    <property type="match status" value="1"/>
</dbReference>
<dbReference type="InterPro" id="IPR022719">
    <property type="entry name" value="Motility-assoc_prot_GldM_C"/>
</dbReference>
<dbReference type="NCBIfam" id="TIGR03517">
    <property type="entry name" value="GldM_gliding"/>
    <property type="match status" value="1"/>
</dbReference>
<dbReference type="AlphaFoldDB" id="A0A4R3KZW3"/>
<dbReference type="InterPro" id="IPR048405">
    <property type="entry name" value="GldM_Ig-like-1"/>
</dbReference>
<evidence type="ECO:0000259" key="4">
    <source>
        <dbReference type="Pfam" id="PF21602"/>
    </source>
</evidence>
<dbReference type="Pfam" id="PF21601">
    <property type="entry name" value="GldM_2nd"/>
    <property type="match status" value="1"/>
</dbReference>
<feature type="domain" description="Gliding motility-associated protein GldM first immunoglobulin-like" evidence="3">
    <location>
        <begin position="218"/>
        <end position="313"/>
    </location>
</feature>